<organism evidence="3 4">
    <name type="scientific">Wolfiporia cocos (strain MD-104)</name>
    <name type="common">Brown rot fungus</name>
    <dbReference type="NCBI Taxonomy" id="742152"/>
    <lineage>
        <taxon>Eukaryota</taxon>
        <taxon>Fungi</taxon>
        <taxon>Dikarya</taxon>
        <taxon>Basidiomycota</taxon>
        <taxon>Agaricomycotina</taxon>
        <taxon>Agaricomycetes</taxon>
        <taxon>Polyporales</taxon>
        <taxon>Phaeolaceae</taxon>
        <taxon>Wolfiporia</taxon>
    </lineage>
</organism>
<dbReference type="OMA" id="GRPICDE"/>
<feature type="region of interest" description="Disordered" evidence="2">
    <location>
        <begin position="562"/>
        <end position="746"/>
    </location>
</feature>
<dbReference type="InterPro" id="IPR052300">
    <property type="entry name" value="Adhesion_Centrosome_assoc"/>
</dbReference>
<name>A0A2H3J9B5_WOLCO</name>
<reference evidence="3 4" key="1">
    <citation type="journal article" date="2012" name="Science">
        <title>The Paleozoic origin of enzymatic lignin decomposition reconstructed from 31 fungal genomes.</title>
        <authorList>
            <person name="Floudas D."/>
            <person name="Binder M."/>
            <person name="Riley R."/>
            <person name="Barry K."/>
            <person name="Blanchette R.A."/>
            <person name="Henrissat B."/>
            <person name="Martinez A.T."/>
            <person name="Otillar R."/>
            <person name="Spatafora J.W."/>
            <person name="Yadav J.S."/>
            <person name="Aerts A."/>
            <person name="Benoit I."/>
            <person name="Boyd A."/>
            <person name="Carlson A."/>
            <person name="Copeland A."/>
            <person name="Coutinho P.M."/>
            <person name="de Vries R.P."/>
            <person name="Ferreira P."/>
            <person name="Findley K."/>
            <person name="Foster B."/>
            <person name="Gaskell J."/>
            <person name="Glotzer D."/>
            <person name="Gorecki P."/>
            <person name="Heitman J."/>
            <person name="Hesse C."/>
            <person name="Hori C."/>
            <person name="Igarashi K."/>
            <person name="Jurgens J.A."/>
            <person name="Kallen N."/>
            <person name="Kersten P."/>
            <person name="Kohler A."/>
            <person name="Kuees U."/>
            <person name="Kumar T.K.A."/>
            <person name="Kuo A."/>
            <person name="LaButti K."/>
            <person name="Larrondo L.F."/>
            <person name="Lindquist E."/>
            <person name="Ling A."/>
            <person name="Lombard V."/>
            <person name="Lucas S."/>
            <person name="Lundell T."/>
            <person name="Martin R."/>
            <person name="McLaughlin D.J."/>
            <person name="Morgenstern I."/>
            <person name="Morin E."/>
            <person name="Murat C."/>
            <person name="Nagy L.G."/>
            <person name="Nolan M."/>
            <person name="Ohm R.A."/>
            <person name="Patyshakuliyeva A."/>
            <person name="Rokas A."/>
            <person name="Ruiz-Duenas F.J."/>
            <person name="Sabat G."/>
            <person name="Salamov A."/>
            <person name="Samejima M."/>
            <person name="Schmutz J."/>
            <person name="Slot J.C."/>
            <person name="St John F."/>
            <person name="Stenlid J."/>
            <person name="Sun H."/>
            <person name="Sun S."/>
            <person name="Syed K."/>
            <person name="Tsang A."/>
            <person name="Wiebenga A."/>
            <person name="Young D."/>
            <person name="Pisabarro A."/>
            <person name="Eastwood D.C."/>
            <person name="Martin F."/>
            <person name="Cullen D."/>
            <person name="Grigoriev I.V."/>
            <person name="Hibbett D.S."/>
        </authorList>
    </citation>
    <scope>NUCLEOTIDE SEQUENCE [LARGE SCALE GENOMIC DNA]</scope>
    <source>
        <strain evidence="3 4">MD-104</strain>
    </source>
</reference>
<feature type="compositionally biased region" description="Low complexity" evidence="2">
    <location>
        <begin position="681"/>
        <end position="693"/>
    </location>
</feature>
<accession>A0A2H3J9B5</accession>
<dbReference type="PANTHER" id="PTHR46507:SF4">
    <property type="entry name" value="SSX FAMILY MEMBER 2 INTERACTING PROTEIN"/>
    <property type="match status" value="1"/>
</dbReference>
<gene>
    <name evidence="3" type="ORF">WOLCODRAFT_140389</name>
</gene>
<protein>
    <submittedName>
        <fullName evidence="3">Uncharacterized protein</fullName>
    </submittedName>
</protein>
<feature type="region of interest" description="Disordered" evidence="2">
    <location>
        <begin position="229"/>
        <end position="250"/>
    </location>
</feature>
<feature type="compositionally biased region" description="Low complexity" evidence="2">
    <location>
        <begin position="597"/>
        <end position="612"/>
    </location>
</feature>
<feature type="compositionally biased region" description="Low complexity" evidence="2">
    <location>
        <begin position="229"/>
        <end position="240"/>
    </location>
</feature>
<dbReference type="PANTHER" id="PTHR46507">
    <property type="entry name" value="AFADIN- AND ALPHA-ACTININ-BINDING PROTEIN"/>
    <property type="match status" value="1"/>
</dbReference>
<evidence type="ECO:0000256" key="2">
    <source>
        <dbReference type="SAM" id="MobiDB-lite"/>
    </source>
</evidence>
<feature type="compositionally biased region" description="Acidic residues" evidence="2">
    <location>
        <begin position="390"/>
        <end position="401"/>
    </location>
</feature>
<keyword evidence="4" id="KW-1185">Reference proteome</keyword>
<feature type="region of interest" description="Disordered" evidence="2">
    <location>
        <begin position="47"/>
        <end position="66"/>
    </location>
</feature>
<dbReference type="OrthoDB" id="312015at2759"/>
<sequence>MSRTENLTTKLRTLSYDHERLLGMHRDAKERAANAEREMNLHKSRLASTTRTLQSTEAAHKHTTAELQRTRTALQALRQAHQAEIKRLEKDKDRMTERWAKLADAQVRLGSTSSGLRCANGEVVEASDVQLRGKGQNLLDLALEQAEQARKELFDQNRRLRGLILDAANELQSMMHIASLEQREEPALITLSTLFPMNPAEASGEKLYSLLSSVRETVKRLTEAHRLASLSTSTASASTSQPSKPRDSAELERLQKVIDTLRAELCEAQEQAKMYAKQTQELFDRYAEDERLAQQMAEPSVELITIPQRDEERERLDARFKELEEERIKFTEAAVRLGREKAALEAERIDFLEEKRAWQVQMVLADMPPTPNPTTTPPVPSAISAAEPPFEFEEPPFEEPEIPQPPQRRSPRKSKVSAIPVGKVAKKARKSRRSSAFFGPTSPKRVIPPFETEVIPPSPLPRIAAPVFVLPPPSPAAEIRQTDRLFDTLVPPSDRRQDILAPSTRASSSKDIHSAPGDASEQAPAPVPNTPSHKPFPMAKPLASVRMIHAYSPAQPSPLSRILMLANSPESPPQAGASAGNEQYGGLDASPTPIRTAHAPAAPPLRSLAAELGVSSDDDSPRPAKKPAPAVAKVKTLKPSTARLTGKEKGKARAEPPRAPRARAVAAPPEKDNVRRAKLMAAGSSAQAPAAAAPERKPVSVRTQPKPLARPKVASSLKAPPPGKGGARRVPIDSAEAAPVAPVWKG</sequence>
<dbReference type="GO" id="GO:0035735">
    <property type="term" value="P:intraciliary transport involved in cilium assembly"/>
    <property type="evidence" value="ECO:0007669"/>
    <property type="project" value="TreeGrafter"/>
</dbReference>
<feature type="compositionally biased region" description="Basic and acidic residues" evidence="2">
    <location>
        <begin position="645"/>
        <end position="658"/>
    </location>
</feature>
<feature type="region of interest" description="Disordered" evidence="2">
    <location>
        <begin position="483"/>
        <end position="538"/>
    </location>
</feature>
<feature type="compositionally biased region" description="Basic residues" evidence="2">
    <location>
        <begin position="424"/>
        <end position="433"/>
    </location>
</feature>
<evidence type="ECO:0000256" key="1">
    <source>
        <dbReference type="SAM" id="Coils"/>
    </source>
</evidence>
<feature type="coiled-coil region" evidence="1">
    <location>
        <begin position="306"/>
        <end position="333"/>
    </location>
</feature>
<dbReference type="GO" id="GO:0036064">
    <property type="term" value="C:ciliary basal body"/>
    <property type="evidence" value="ECO:0007669"/>
    <property type="project" value="TreeGrafter"/>
</dbReference>
<dbReference type="AlphaFoldDB" id="A0A2H3J9B5"/>
<proteinExistence type="predicted"/>
<feature type="compositionally biased region" description="Polar residues" evidence="2">
    <location>
        <begin position="47"/>
        <end position="57"/>
    </location>
</feature>
<dbReference type="STRING" id="742152.A0A2H3J9B5"/>
<evidence type="ECO:0000313" key="3">
    <source>
        <dbReference type="EMBL" id="PCH36393.1"/>
    </source>
</evidence>
<feature type="region of interest" description="Disordered" evidence="2">
    <location>
        <begin position="387"/>
        <end position="450"/>
    </location>
</feature>
<dbReference type="EMBL" id="KB467876">
    <property type="protein sequence ID" value="PCH36393.1"/>
    <property type="molecule type" value="Genomic_DNA"/>
</dbReference>
<evidence type="ECO:0000313" key="4">
    <source>
        <dbReference type="Proteomes" id="UP000218811"/>
    </source>
</evidence>
<keyword evidence="1" id="KW-0175">Coiled coil</keyword>
<dbReference type="Proteomes" id="UP000218811">
    <property type="component" value="Unassembled WGS sequence"/>
</dbReference>